<feature type="transmembrane region" description="Helical" evidence="6">
    <location>
        <begin position="130"/>
        <end position="153"/>
    </location>
</feature>
<dbReference type="OMA" id="ASWVPCI"/>
<dbReference type="Ensembl" id="ENSCABT00000005779.1">
    <property type="protein sequence ID" value="ENSCABP00000005316.1"/>
    <property type="gene ID" value="ENSCABG00000003999.1"/>
</dbReference>
<dbReference type="AlphaFoldDB" id="A0A8C0GCN3"/>
<feature type="transmembrane region" description="Helical" evidence="6">
    <location>
        <begin position="366"/>
        <end position="385"/>
    </location>
</feature>
<dbReference type="PROSITE" id="PS50850">
    <property type="entry name" value="MFS"/>
    <property type="match status" value="1"/>
</dbReference>
<feature type="transmembrane region" description="Helical" evidence="6">
    <location>
        <begin position="335"/>
        <end position="359"/>
    </location>
</feature>
<organism evidence="8 9">
    <name type="scientific">Chelonoidis abingdonii</name>
    <name type="common">Abingdon island giant tortoise</name>
    <name type="synonym">Testudo abingdonii</name>
    <dbReference type="NCBI Taxonomy" id="106734"/>
    <lineage>
        <taxon>Eukaryota</taxon>
        <taxon>Metazoa</taxon>
        <taxon>Chordata</taxon>
        <taxon>Craniata</taxon>
        <taxon>Vertebrata</taxon>
        <taxon>Euteleostomi</taxon>
        <taxon>Archelosauria</taxon>
        <taxon>Testudinata</taxon>
        <taxon>Testudines</taxon>
        <taxon>Cryptodira</taxon>
        <taxon>Durocryptodira</taxon>
        <taxon>Testudinoidea</taxon>
        <taxon>Testudinidae</taxon>
        <taxon>Chelonoidis</taxon>
    </lineage>
</organism>
<keyword evidence="3 6" id="KW-1133">Transmembrane helix</keyword>
<evidence type="ECO:0000256" key="1">
    <source>
        <dbReference type="ARBA" id="ARBA00004141"/>
    </source>
</evidence>
<dbReference type="PANTHER" id="PTHR24064">
    <property type="entry name" value="SOLUTE CARRIER FAMILY 22 MEMBER"/>
    <property type="match status" value="1"/>
</dbReference>
<evidence type="ECO:0000256" key="6">
    <source>
        <dbReference type="SAM" id="Phobius"/>
    </source>
</evidence>
<dbReference type="Gene3D" id="1.20.1250.20">
    <property type="entry name" value="MFS general substrate transporter like domains"/>
    <property type="match status" value="1"/>
</dbReference>
<reference evidence="8" key="1">
    <citation type="submission" date="2025-08" db="UniProtKB">
        <authorList>
            <consortium name="Ensembl"/>
        </authorList>
    </citation>
    <scope>IDENTIFICATION</scope>
</reference>
<proteinExistence type="predicted"/>
<gene>
    <name evidence="8" type="primary">SLC22A31</name>
</gene>
<dbReference type="Proteomes" id="UP000694404">
    <property type="component" value="Unplaced"/>
</dbReference>
<feature type="transmembrane region" description="Helical" evidence="6">
    <location>
        <begin position="310"/>
        <end position="329"/>
    </location>
</feature>
<dbReference type="InterPro" id="IPR036259">
    <property type="entry name" value="MFS_trans_sf"/>
</dbReference>
<feature type="transmembrane region" description="Helical" evidence="6">
    <location>
        <begin position="99"/>
        <end position="118"/>
    </location>
</feature>
<keyword evidence="4 6" id="KW-0472">Membrane</keyword>
<dbReference type="GeneTree" id="ENSGT00940000162670"/>
<protein>
    <submittedName>
        <fullName evidence="8">Solute carrier family 22 member 31</fullName>
    </submittedName>
</protein>
<evidence type="ECO:0000256" key="4">
    <source>
        <dbReference type="ARBA" id="ARBA00023136"/>
    </source>
</evidence>
<dbReference type="GO" id="GO:0016020">
    <property type="term" value="C:membrane"/>
    <property type="evidence" value="ECO:0007669"/>
    <property type="project" value="UniProtKB-SubCell"/>
</dbReference>
<dbReference type="SUPFAM" id="SSF103473">
    <property type="entry name" value="MFS general substrate transporter"/>
    <property type="match status" value="1"/>
</dbReference>
<comment type="subcellular location">
    <subcellularLocation>
        <location evidence="1">Membrane</location>
        <topology evidence="1">Multi-pass membrane protein</topology>
    </subcellularLocation>
</comment>
<sequence length="506" mass="56028">MGRYHACSAHPLWVRPFQGSIKDFMAHSSFLRQWDLVCSNRWKVPLEQTTYLLGWLSGCIVLGLACDRFGRRATFVFSLVLALPLGIGVALALNYVMLLSLRLLLGAMLAGTFLSLYVARLELCDPPHRLMVVMVAGFFWVAGELLLPGLAVLCRQWRLLQGALTLTLALLATCWGCPSLFPESPRWLLATRQLEKGRKGLRALAEGNGVSLEDEFYSQEHLLAELESEGAPLPHYHTLCEVFSTRVIWKNSLILGFTAFIGSGIQHCFTRNLAPYLPQFHFSYFLLATLEAVACLFLCVTVNRVGRRPILLLCTILTGIASLLLLALTQYLLDWIILILSVLGIAYSQAVTMLSIFFASEVLPTVVRGGGLGLIMAASFVGKAAGPIMDIQNNRGFFLHHVVFASFAILSVLSIMLLPESKGRGLPESLQDGESQRRPPLFRSSRHRDQLPLLSPRSAGHAAEAQDYARLVTATKKMLSSHRHTPLRDRQLLLEPTPGGDPQQEI</sequence>
<keyword evidence="2 6" id="KW-0812">Transmembrane</keyword>
<feature type="transmembrane region" description="Helical" evidence="6">
    <location>
        <begin position="49"/>
        <end position="66"/>
    </location>
</feature>
<reference evidence="8" key="2">
    <citation type="submission" date="2025-09" db="UniProtKB">
        <authorList>
            <consortium name="Ensembl"/>
        </authorList>
    </citation>
    <scope>IDENTIFICATION</scope>
</reference>
<feature type="transmembrane region" description="Helical" evidence="6">
    <location>
        <begin position="73"/>
        <end position="93"/>
    </location>
</feature>
<evidence type="ECO:0000256" key="2">
    <source>
        <dbReference type="ARBA" id="ARBA00022692"/>
    </source>
</evidence>
<evidence type="ECO:0000313" key="9">
    <source>
        <dbReference type="Proteomes" id="UP000694404"/>
    </source>
</evidence>
<evidence type="ECO:0000259" key="7">
    <source>
        <dbReference type="PROSITE" id="PS50850"/>
    </source>
</evidence>
<accession>A0A8C0GCN3</accession>
<keyword evidence="9" id="KW-1185">Reference proteome</keyword>
<evidence type="ECO:0000256" key="3">
    <source>
        <dbReference type="ARBA" id="ARBA00022989"/>
    </source>
</evidence>
<feature type="transmembrane region" description="Helical" evidence="6">
    <location>
        <begin position="280"/>
        <end position="303"/>
    </location>
</feature>
<dbReference type="InterPro" id="IPR020846">
    <property type="entry name" value="MFS_dom"/>
</dbReference>
<feature type="transmembrane region" description="Helical" evidence="6">
    <location>
        <begin position="397"/>
        <end position="418"/>
    </location>
</feature>
<name>A0A8C0GCN3_CHEAB</name>
<evidence type="ECO:0000256" key="5">
    <source>
        <dbReference type="SAM" id="MobiDB-lite"/>
    </source>
</evidence>
<feature type="transmembrane region" description="Helical" evidence="6">
    <location>
        <begin position="253"/>
        <end position="274"/>
    </location>
</feature>
<dbReference type="GO" id="GO:0022857">
    <property type="term" value="F:transmembrane transporter activity"/>
    <property type="evidence" value="ECO:0007669"/>
    <property type="project" value="InterPro"/>
</dbReference>
<dbReference type="Pfam" id="PF00083">
    <property type="entry name" value="Sugar_tr"/>
    <property type="match status" value="1"/>
</dbReference>
<dbReference type="InterPro" id="IPR005828">
    <property type="entry name" value="MFS_sugar_transport-like"/>
</dbReference>
<feature type="region of interest" description="Disordered" evidence="5">
    <location>
        <begin position="426"/>
        <end position="506"/>
    </location>
</feature>
<evidence type="ECO:0000313" key="8">
    <source>
        <dbReference type="Ensembl" id="ENSCABP00000005316.1"/>
    </source>
</evidence>
<feature type="domain" description="Major facilitator superfamily (MFS) profile" evidence="7">
    <location>
        <begin position="1"/>
        <end position="423"/>
    </location>
</feature>